<dbReference type="InterPro" id="IPR013830">
    <property type="entry name" value="SGNH_hydro"/>
</dbReference>
<evidence type="ECO:0000313" key="2">
    <source>
        <dbReference type="EMBL" id="OUD08860.1"/>
    </source>
</evidence>
<sequence length="228" mass="24550">MLRCFFIVLVSILTMSCTDTVEDPSEPQILLLGDSMMAFNRLTGNSVADKLQDRLGTTVVDRSVSGARLIYNLPVSGAAGMKIQSQYVAGNWEWVVMNGGGNDILFGCGCGACDRRLDRLISADGQTGVIPDTIRDLRETGARVLYTGYLRTPGINGPIESCGPIGDEMDARIAKFAETDDGVVFVSLADLVPFGDRSFHGFDLIHPSIKGSDAISALIAEAIRNERQ</sequence>
<dbReference type="SUPFAM" id="SSF52266">
    <property type="entry name" value="SGNH hydrolase"/>
    <property type="match status" value="1"/>
</dbReference>
<reference evidence="2 3" key="1">
    <citation type="submission" date="2016-12" db="EMBL/GenBank/DDBJ databases">
        <title>The draft genome sequence of HSLHS2.</title>
        <authorList>
            <person name="Hu D."/>
            <person name="Wang L."/>
            <person name="Shao Z."/>
        </authorList>
    </citation>
    <scope>NUCLEOTIDE SEQUENCE [LARGE SCALE GENOMIC DNA]</scope>
    <source>
        <strain evidence="2">MCCC 1A06712</strain>
    </source>
</reference>
<organism evidence="2 3">
    <name type="scientific">Marivivens niveibacter</name>
    <dbReference type="NCBI Taxonomy" id="1930667"/>
    <lineage>
        <taxon>Bacteria</taxon>
        <taxon>Pseudomonadati</taxon>
        <taxon>Pseudomonadota</taxon>
        <taxon>Alphaproteobacteria</taxon>
        <taxon>Rhodobacterales</taxon>
        <taxon>Paracoccaceae</taxon>
        <taxon>Marivivens group</taxon>
        <taxon>Marivivens</taxon>
    </lineage>
</organism>
<dbReference type="Pfam" id="PF13472">
    <property type="entry name" value="Lipase_GDSL_2"/>
    <property type="match status" value="1"/>
</dbReference>
<dbReference type="Gene3D" id="3.40.50.1110">
    <property type="entry name" value="SGNH hydrolase"/>
    <property type="match status" value="1"/>
</dbReference>
<dbReference type="RefSeq" id="WP_240516823.1">
    <property type="nucleotide sequence ID" value="NZ_MSPP01000003.1"/>
</dbReference>
<dbReference type="CDD" id="cd00229">
    <property type="entry name" value="SGNH_hydrolase"/>
    <property type="match status" value="1"/>
</dbReference>
<gene>
    <name evidence="2" type="ORF">BVC71_09050</name>
</gene>
<evidence type="ECO:0000313" key="3">
    <source>
        <dbReference type="Proteomes" id="UP000194664"/>
    </source>
</evidence>
<dbReference type="AlphaFoldDB" id="A0A251WWJ5"/>
<feature type="domain" description="SGNH hydrolase-type esterase" evidence="1">
    <location>
        <begin position="31"/>
        <end position="213"/>
    </location>
</feature>
<dbReference type="InterPro" id="IPR036514">
    <property type="entry name" value="SGNH_hydro_sf"/>
</dbReference>
<evidence type="ECO:0000259" key="1">
    <source>
        <dbReference type="Pfam" id="PF13472"/>
    </source>
</evidence>
<dbReference type="EMBL" id="MSPP01000003">
    <property type="protein sequence ID" value="OUD08860.1"/>
    <property type="molecule type" value="Genomic_DNA"/>
</dbReference>
<name>A0A251WWJ5_9RHOB</name>
<proteinExistence type="predicted"/>
<dbReference type="PROSITE" id="PS51257">
    <property type="entry name" value="PROKAR_LIPOPROTEIN"/>
    <property type="match status" value="1"/>
</dbReference>
<comment type="caution">
    <text evidence="2">The sequence shown here is derived from an EMBL/GenBank/DDBJ whole genome shotgun (WGS) entry which is preliminary data.</text>
</comment>
<dbReference type="GO" id="GO:0016788">
    <property type="term" value="F:hydrolase activity, acting on ester bonds"/>
    <property type="evidence" value="ECO:0007669"/>
    <property type="project" value="UniProtKB-ARBA"/>
</dbReference>
<accession>A0A251WWJ5</accession>
<protein>
    <submittedName>
        <fullName evidence="2">GDSL family lipase</fullName>
    </submittedName>
</protein>
<dbReference type="Proteomes" id="UP000194664">
    <property type="component" value="Unassembled WGS sequence"/>
</dbReference>
<keyword evidence="3" id="KW-1185">Reference proteome</keyword>